<dbReference type="Gene3D" id="1.20.120.530">
    <property type="entry name" value="GntR ligand-binding domain-like"/>
    <property type="match status" value="1"/>
</dbReference>
<proteinExistence type="predicted"/>
<dbReference type="OrthoDB" id="7620579at2"/>
<dbReference type="InterPro" id="IPR000524">
    <property type="entry name" value="Tscrpt_reg_HTH_GntR"/>
</dbReference>
<dbReference type="SUPFAM" id="SSF46785">
    <property type="entry name" value="Winged helix' DNA-binding domain"/>
    <property type="match status" value="1"/>
</dbReference>
<evidence type="ECO:0000313" key="5">
    <source>
        <dbReference type="EMBL" id="TXB63646.1"/>
    </source>
</evidence>
<evidence type="ECO:0000256" key="2">
    <source>
        <dbReference type="ARBA" id="ARBA00023125"/>
    </source>
</evidence>
<dbReference type="InterPro" id="IPR008920">
    <property type="entry name" value="TF_FadR/GntR_C"/>
</dbReference>
<gene>
    <name evidence="5" type="ORF">FQV27_18280</name>
</gene>
<protein>
    <submittedName>
        <fullName evidence="5">GntR family transcriptional regulator</fullName>
    </submittedName>
</protein>
<evidence type="ECO:0000313" key="6">
    <source>
        <dbReference type="Proteomes" id="UP000321562"/>
    </source>
</evidence>
<dbReference type="RefSeq" id="WP_147101395.1">
    <property type="nucleotide sequence ID" value="NZ_JBHUFH010000030.1"/>
</dbReference>
<organism evidence="5 6">
    <name type="scientific">Paracoccus aurantiacus</name>
    <dbReference type="NCBI Taxonomy" id="2599412"/>
    <lineage>
        <taxon>Bacteria</taxon>
        <taxon>Pseudomonadati</taxon>
        <taxon>Pseudomonadota</taxon>
        <taxon>Alphaproteobacteria</taxon>
        <taxon>Rhodobacterales</taxon>
        <taxon>Paracoccaceae</taxon>
        <taxon>Paracoccus</taxon>
    </lineage>
</organism>
<dbReference type="AlphaFoldDB" id="A0A5C6RMV9"/>
<sequence length="218" mass="24726">MASGDMTLREQAYETFTEQLLNRQIQLGQFLSQRELVKLTGMPLGAIREMIPRLEADGLIRTVPNRGLQIVQVDLGLIRNAFQLRMVLEREAVRNFVSTATDEELRILRQMHVETRHAALTSGVTPELLAMAQQMDWHMHDRMIDALDNQIISAIYRTNAIKIRLIRNEDTRMLPELLVSVMDEHLALIDALVARDGPAAEAALSAHIDSAKRRAVRI</sequence>
<evidence type="ECO:0000256" key="1">
    <source>
        <dbReference type="ARBA" id="ARBA00023015"/>
    </source>
</evidence>
<feature type="domain" description="HTH gntR-type" evidence="4">
    <location>
        <begin position="6"/>
        <end position="73"/>
    </location>
</feature>
<evidence type="ECO:0000256" key="3">
    <source>
        <dbReference type="ARBA" id="ARBA00023163"/>
    </source>
</evidence>
<dbReference type="InterPro" id="IPR011711">
    <property type="entry name" value="GntR_C"/>
</dbReference>
<dbReference type="InterPro" id="IPR036388">
    <property type="entry name" value="WH-like_DNA-bd_sf"/>
</dbReference>
<dbReference type="Gene3D" id="1.10.10.10">
    <property type="entry name" value="Winged helix-like DNA-binding domain superfamily/Winged helix DNA-binding domain"/>
    <property type="match status" value="1"/>
</dbReference>
<keyword evidence="2" id="KW-0238">DNA-binding</keyword>
<keyword evidence="6" id="KW-1185">Reference proteome</keyword>
<accession>A0A5C6RMV9</accession>
<keyword evidence="3" id="KW-0804">Transcription</keyword>
<dbReference type="Pfam" id="PF00392">
    <property type="entry name" value="GntR"/>
    <property type="match status" value="1"/>
</dbReference>
<dbReference type="SMART" id="SM00895">
    <property type="entry name" value="FCD"/>
    <property type="match status" value="1"/>
</dbReference>
<dbReference type="SUPFAM" id="SSF48008">
    <property type="entry name" value="GntR ligand-binding domain-like"/>
    <property type="match status" value="1"/>
</dbReference>
<dbReference type="Proteomes" id="UP000321562">
    <property type="component" value="Unassembled WGS sequence"/>
</dbReference>
<comment type="caution">
    <text evidence="5">The sequence shown here is derived from an EMBL/GenBank/DDBJ whole genome shotgun (WGS) entry which is preliminary data.</text>
</comment>
<keyword evidence="1" id="KW-0805">Transcription regulation</keyword>
<dbReference type="PROSITE" id="PS50949">
    <property type="entry name" value="HTH_GNTR"/>
    <property type="match status" value="1"/>
</dbReference>
<reference evidence="5 6" key="1">
    <citation type="submission" date="2019-08" db="EMBL/GenBank/DDBJ databases">
        <authorList>
            <person name="Ye J."/>
        </authorList>
    </citation>
    <scope>NUCLEOTIDE SEQUENCE [LARGE SCALE GENOMIC DNA]</scope>
    <source>
        <strain evidence="5 6">TK008</strain>
    </source>
</reference>
<dbReference type="InterPro" id="IPR036390">
    <property type="entry name" value="WH_DNA-bd_sf"/>
</dbReference>
<dbReference type="Pfam" id="PF07729">
    <property type="entry name" value="FCD"/>
    <property type="match status" value="1"/>
</dbReference>
<name>A0A5C6RMV9_9RHOB</name>
<dbReference type="PANTHER" id="PTHR43537:SF5">
    <property type="entry name" value="UXU OPERON TRANSCRIPTIONAL REGULATOR"/>
    <property type="match status" value="1"/>
</dbReference>
<dbReference type="GO" id="GO:0003677">
    <property type="term" value="F:DNA binding"/>
    <property type="evidence" value="ECO:0007669"/>
    <property type="project" value="UniProtKB-KW"/>
</dbReference>
<evidence type="ECO:0000259" key="4">
    <source>
        <dbReference type="PROSITE" id="PS50949"/>
    </source>
</evidence>
<dbReference type="EMBL" id="VOPL01000016">
    <property type="protein sequence ID" value="TXB63646.1"/>
    <property type="molecule type" value="Genomic_DNA"/>
</dbReference>
<dbReference type="GO" id="GO:0003700">
    <property type="term" value="F:DNA-binding transcription factor activity"/>
    <property type="evidence" value="ECO:0007669"/>
    <property type="project" value="InterPro"/>
</dbReference>
<dbReference type="PANTHER" id="PTHR43537">
    <property type="entry name" value="TRANSCRIPTIONAL REGULATOR, GNTR FAMILY"/>
    <property type="match status" value="1"/>
</dbReference>